<dbReference type="Proteomes" id="UP000887013">
    <property type="component" value="Unassembled WGS sequence"/>
</dbReference>
<dbReference type="AlphaFoldDB" id="A0A8X6NER2"/>
<organism evidence="1 2">
    <name type="scientific">Nephila pilipes</name>
    <name type="common">Giant wood spider</name>
    <name type="synonym">Nephila maculata</name>
    <dbReference type="NCBI Taxonomy" id="299642"/>
    <lineage>
        <taxon>Eukaryota</taxon>
        <taxon>Metazoa</taxon>
        <taxon>Ecdysozoa</taxon>
        <taxon>Arthropoda</taxon>
        <taxon>Chelicerata</taxon>
        <taxon>Arachnida</taxon>
        <taxon>Araneae</taxon>
        <taxon>Araneomorphae</taxon>
        <taxon>Entelegynae</taxon>
        <taxon>Araneoidea</taxon>
        <taxon>Nephilidae</taxon>
        <taxon>Nephila</taxon>
    </lineage>
</organism>
<reference evidence="1" key="1">
    <citation type="submission" date="2020-08" db="EMBL/GenBank/DDBJ databases">
        <title>Multicomponent nature underlies the extraordinary mechanical properties of spider dragline silk.</title>
        <authorList>
            <person name="Kono N."/>
            <person name="Nakamura H."/>
            <person name="Mori M."/>
            <person name="Yoshida Y."/>
            <person name="Ohtoshi R."/>
            <person name="Malay A.D."/>
            <person name="Moran D.A.P."/>
            <person name="Tomita M."/>
            <person name="Numata K."/>
            <person name="Arakawa K."/>
        </authorList>
    </citation>
    <scope>NUCLEOTIDE SEQUENCE</scope>
</reference>
<evidence type="ECO:0000313" key="2">
    <source>
        <dbReference type="Proteomes" id="UP000887013"/>
    </source>
</evidence>
<proteinExistence type="predicted"/>
<sequence>MSESNFSLGSNDGLRLVSKGKTRGQMGNDAFLECFCAEGNGQECGVLTFDGHEFLGEYGLEGRGVGGHFAAVHSLGRPTRVLQEHCAVRGTTHLKRTHQK</sequence>
<keyword evidence="2" id="KW-1185">Reference proteome</keyword>
<accession>A0A8X6NER2</accession>
<dbReference type="EMBL" id="BMAW01008894">
    <property type="protein sequence ID" value="GFT11098.1"/>
    <property type="molecule type" value="Genomic_DNA"/>
</dbReference>
<comment type="caution">
    <text evidence="1">The sequence shown here is derived from an EMBL/GenBank/DDBJ whole genome shotgun (WGS) entry which is preliminary data.</text>
</comment>
<name>A0A8X6NER2_NEPPI</name>
<evidence type="ECO:0000313" key="1">
    <source>
        <dbReference type="EMBL" id="GFT11098.1"/>
    </source>
</evidence>
<protein>
    <submittedName>
        <fullName evidence="1">Uncharacterized protein</fullName>
    </submittedName>
</protein>
<gene>
    <name evidence="1" type="ORF">NPIL_325851</name>
</gene>